<dbReference type="EMBL" id="LAZR01001895">
    <property type="protein sequence ID" value="KKN37422.1"/>
    <property type="molecule type" value="Genomic_DNA"/>
</dbReference>
<comment type="caution">
    <text evidence="1">The sequence shown here is derived from an EMBL/GenBank/DDBJ whole genome shotgun (WGS) entry which is preliminary data.</text>
</comment>
<protein>
    <submittedName>
        <fullName evidence="1">Uncharacterized protein</fullName>
    </submittedName>
</protein>
<dbReference type="InterPro" id="IPR013324">
    <property type="entry name" value="RNA_pol_sigma_r3/r4-like"/>
</dbReference>
<dbReference type="Gene3D" id="1.10.10.10">
    <property type="entry name" value="Winged helix-like DNA-binding domain superfamily/Winged helix DNA-binding domain"/>
    <property type="match status" value="1"/>
</dbReference>
<dbReference type="InterPro" id="IPR036388">
    <property type="entry name" value="WH-like_DNA-bd_sf"/>
</dbReference>
<dbReference type="SUPFAM" id="SSF88659">
    <property type="entry name" value="Sigma3 and sigma4 domains of RNA polymerase sigma factors"/>
    <property type="match status" value="1"/>
</dbReference>
<gene>
    <name evidence="1" type="ORF">LCGC14_0763700</name>
</gene>
<dbReference type="AlphaFoldDB" id="A0A0F9QK77"/>
<evidence type="ECO:0000313" key="1">
    <source>
        <dbReference type="EMBL" id="KKN37422.1"/>
    </source>
</evidence>
<reference evidence="1" key="1">
    <citation type="journal article" date="2015" name="Nature">
        <title>Complex archaea that bridge the gap between prokaryotes and eukaryotes.</title>
        <authorList>
            <person name="Spang A."/>
            <person name="Saw J.H."/>
            <person name="Jorgensen S.L."/>
            <person name="Zaremba-Niedzwiedzka K."/>
            <person name="Martijn J."/>
            <person name="Lind A.E."/>
            <person name="van Eijk R."/>
            <person name="Schleper C."/>
            <person name="Guy L."/>
            <person name="Ettema T.J."/>
        </authorList>
    </citation>
    <scope>NUCLEOTIDE SEQUENCE</scope>
</reference>
<name>A0A0F9QK77_9ZZZZ</name>
<sequence>MRQCETCGYPIPVEAPNRQKYCLLCAEDAFKESQKRYYKRKQAAERKRRIEAGLPIGKLDHGYYAQSLVEIGVHFGFSSERARQICSQAMNKFKRRYALIYGEYR</sequence>
<accession>A0A0F9QK77</accession>
<organism evidence="1">
    <name type="scientific">marine sediment metagenome</name>
    <dbReference type="NCBI Taxonomy" id="412755"/>
    <lineage>
        <taxon>unclassified sequences</taxon>
        <taxon>metagenomes</taxon>
        <taxon>ecological metagenomes</taxon>
    </lineage>
</organism>
<proteinExistence type="predicted"/>